<dbReference type="AlphaFoldDB" id="A0A508WPA9"/>
<organism evidence="1">
    <name type="scientific">Sinorhizobium medicae</name>
    <dbReference type="NCBI Taxonomy" id="110321"/>
    <lineage>
        <taxon>Bacteria</taxon>
        <taxon>Pseudomonadati</taxon>
        <taxon>Pseudomonadota</taxon>
        <taxon>Alphaproteobacteria</taxon>
        <taxon>Hyphomicrobiales</taxon>
        <taxon>Rhizobiaceae</taxon>
        <taxon>Sinorhizobium/Ensifer group</taxon>
        <taxon>Sinorhizobium</taxon>
    </lineage>
</organism>
<proteinExistence type="predicted"/>
<evidence type="ECO:0000313" key="1">
    <source>
        <dbReference type="EMBL" id="VTZ59274.1"/>
    </source>
</evidence>
<gene>
    <name evidence="1" type="ORF">EMEDMD4_1040004</name>
</gene>
<name>A0A508WPA9_9HYPH</name>
<protein>
    <submittedName>
        <fullName evidence="1">Uncharacterized protein</fullName>
    </submittedName>
</protein>
<sequence>MYDDEYSGGEVARKFAKQVLQSCHRAERTSYGYDVSHRVLHRSKTPGERISSTARKS</sequence>
<dbReference type="EMBL" id="CABFNB010000007">
    <property type="protein sequence ID" value="VTZ59274.1"/>
    <property type="molecule type" value="Genomic_DNA"/>
</dbReference>
<accession>A0A508WPA9</accession>
<dbReference type="Proteomes" id="UP000507954">
    <property type="component" value="Unassembled WGS sequence"/>
</dbReference>
<reference evidence="1" key="1">
    <citation type="submission" date="2019-06" db="EMBL/GenBank/DDBJ databases">
        <authorList>
            <person name="Le Quere A."/>
            <person name="Colella S."/>
        </authorList>
    </citation>
    <scope>NUCLEOTIDE SEQUENCE</scope>
    <source>
        <strain evidence="1">EmedicaeMD41</strain>
    </source>
</reference>